<keyword evidence="2" id="KW-0472">Membrane</keyword>
<name>A0ABW6EHP6_9ACTN</name>
<organism evidence="3 4">
    <name type="scientific">Streptomyces sindenensis</name>
    <dbReference type="NCBI Taxonomy" id="67363"/>
    <lineage>
        <taxon>Bacteria</taxon>
        <taxon>Bacillati</taxon>
        <taxon>Actinomycetota</taxon>
        <taxon>Actinomycetes</taxon>
        <taxon>Kitasatosporales</taxon>
        <taxon>Streptomycetaceae</taxon>
        <taxon>Streptomyces</taxon>
    </lineage>
</organism>
<evidence type="ECO:0000256" key="1">
    <source>
        <dbReference type="SAM" id="MobiDB-lite"/>
    </source>
</evidence>
<evidence type="ECO:0000313" key="4">
    <source>
        <dbReference type="Proteomes" id="UP001598251"/>
    </source>
</evidence>
<keyword evidence="2" id="KW-0812">Transmembrane</keyword>
<feature type="region of interest" description="Disordered" evidence="1">
    <location>
        <begin position="73"/>
        <end position="173"/>
    </location>
</feature>
<proteinExistence type="predicted"/>
<accession>A0ABW6EHP6</accession>
<gene>
    <name evidence="3" type="ORF">ACFWSS_18205</name>
</gene>
<feature type="compositionally biased region" description="Basic and acidic residues" evidence="1">
    <location>
        <begin position="1"/>
        <end position="33"/>
    </location>
</feature>
<sequence length="286" mass="29786">MSDLREELREAARSHRPDRDRMLARIGRARPETRGAPARRTRFARPWAALAGFAAAGACVIGGFAAVPVVRGSDGVPGSSVVREEERPPGQTPTVPAPRPSAPTTSPPAPPAPAGTPEAPAAPTATPSAGGSTPPARRTDEGERPPAPGGTALSTTDGPLWADGSIAPEDNPDWAQSEVTLKSREPLTALTVELFVAQNGGVRPTGTWQTRPGGDFDLSVHERDGVLVHRWTLRAGRTVPAGTHVFAGQYDHAPGGRDAGPDTYRATARTADGTAYEVGGDFARTP</sequence>
<feature type="transmembrane region" description="Helical" evidence="2">
    <location>
        <begin position="47"/>
        <end position="70"/>
    </location>
</feature>
<feature type="compositionally biased region" description="Low complexity" evidence="1">
    <location>
        <begin position="115"/>
        <end position="136"/>
    </location>
</feature>
<dbReference type="EMBL" id="JBHXOF010000010">
    <property type="protein sequence ID" value="MFD4214814.1"/>
    <property type="molecule type" value="Genomic_DNA"/>
</dbReference>
<feature type="compositionally biased region" description="Pro residues" evidence="1">
    <location>
        <begin position="95"/>
        <end position="114"/>
    </location>
</feature>
<feature type="region of interest" description="Disordered" evidence="1">
    <location>
        <begin position="1"/>
        <end position="40"/>
    </location>
</feature>
<dbReference type="Proteomes" id="UP001598251">
    <property type="component" value="Unassembled WGS sequence"/>
</dbReference>
<evidence type="ECO:0000313" key="3">
    <source>
        <dbReference type="EMBL" id="MFD4214814.1"/>
    </source>
</evidence>
<keyword evidence="2" id="KW-1133">Transmembrane helix</keyword>
<comment type="caution">
    <text evidence="3">The sequence shown here is derived from an EMBL/GenBank/DDBJ whole genome shotgun (WGS) entry which is preliminary data.</text>
</comment>
<reference evidence="3 4" key="1">
    <citation type="submission" date="2024-09" db="EMBL/GenBank/DDBJ databases">
        <title>The Natural Products Discovery Center: Release of the First 8490 Sequenced Strains for Exploring Actinobacteria Biosynthetic Diversity.</title>
        <authorList>
            <person name="Kalkreuter E."/>
            <person name="Kautsar S.A."/>
            <person name="Yang D."/>
            <person name="Bader C.D."/>
            <person name="Teijaro C.N."/>
            <person name="Fluegel L."/>
            <person name="Davis C.M."/>
            <person name="Simpson J.R."/>
            <person name="Lauterbach L."/>
            <person name="Steele A.D."/>
            <person name="Gui C."/>
            <person name="Meng S."/>
            <person name="Li G."/>
            <person name="Viehrig K."/>
            <person name="Ye F."/>
            <person name="Su P."/>
            <person name="Kiefer A.F."/>
            <person name="Nichols A."/>
            <person name="Cepeda A.J."/>
            <person name="Yan W."/>
            <person name="Fan B."/>
            <person name="Jiang Y."/>
            <person name="Adhikari A."/>
            <person name="Zheng C.-J."/>
            <person name="Schuster L."/>
            <person name="Cowan T.M."/>
            <person name="Smanski M.J."/>
            <person name="Chevrette M.G."/>
            <person name="De Carvalho L.P.S."/>
            <person name="Shen B."/>
        </authorList>
    </citation>
    <scope>NUCLEOTIDE SEQUENCE [LARGE SCALE GENOMIC DNA]</scope>
    <source>
        <strain evidence="3 4">NPDC058546</strain>
    </source>
</reference>
<keyword evidence="4" id="KW-1185">Reference proteome</keyword>
<protein>
    <submittedName>
        <fullName evidence="3">Uncharacterized protein</fullName>
    </submittedName>
</protein>
<evidence type="ECO:0000256" key="2">
    <source>
        <dbReference type="SAM" id="Phobius"/>
    </source>
</evidence>
<dbReference type="RefSeq" id="WP_189520971.1">
    <property type="nucleotide sequence ID" value="NZ_BMSG01000008.1"/>
</dbReference>